<dbReference type="OrthoDB" id="120976at2759"/>
<dbReference type="PANTHER" id="PTHR24114">
    <property type="entry name" value="LEUCINE RICH REPEAT FAMILY PROTEIN"/>
    <property type="match status" value="1"/>
</dbReference>
<sequence length="528" mass="59765">MVTTHMNEVELKNLVGFSDLAEEPLVSFSPIHTYEQMPLVTLDEAIEPLLASVPDVKQMLCFVKENCQEPKDGLTLNESASIMLYSIDWKPQENSFNLILNRTLRDENRERLKPWYLYLKLFMKSLSKLPSIHCYVYRGVQIDLSNEYPQGKTFTWWGFSMCTRSIEKFEKKQFIDEKSPRTRFKIECQSAKDIRNHSLHKATDEILLLSAQCYKVISSLDSGSGLHVIQVKEMDPYSVSSSNNADRTSSINLSFNQRKPSISILIREASFCSVVLKLTVRLYESLNIYSIGSSSSSSTYHNSHLEDLLTLCKSDSCIDLSVRELIDQDMPIIVQRAIIDKKCKGLYLTGNKLSSQSISILCDGLYNNSTLVELDLSDNHISDSGIQILIDVLSTNKSILKKLHLGSNNISDQAIKYLSDMLKTNQSLTHLLLNRNNISNRGVHLLSNVLALHNRSLEVLSFSANSLITDVSVDSLIAMLEQNNTLKELDIKYCNMTISNSQRLQKTANEKHGFKLYTNPIQSTCCVS</sequence>
<reference evidence="1" key="1">
    <citation type="submission" date="2021-02" db="EMBL/GenBank/DDBJ databases">
        <authorList>
            <person name="Nowell W R."/>
        </authorList>
    </citation>
    <scope>NUCLEOTIDE SEQUENCE</scope>
</reference>
<evidence type="ECO:0000313" key="1">
    <source>
        <dbReference type="EMBL" id="CAF3128507.1"/>
    </source>
</evidence>
<name>A0A817NUU7_9BILA</name>
<dbReference type="Gene3D" id="3.90.176.10">
    <property type="entry name" value="Toxin ADP-ribosyltransferase, Chain A, domain 1"/>
    <property type="match status" value="1"/>
</dbReference>
<evidence type="ECO:0000313" key="2">
    <source>
        <dbReference type="Proteomes" id="UP000663825"/>
    </source>
</evidence>
<evidence type="ECO:0008006" key="3">
    <source>
        <dbReference type="Google" id="ProtNLM"/>
    </source>
</evidence>
<dbReference type="Proteomes" id="UP000663825">
    <property type="component" value="Unassembled WGS sequence"/>
</dbReference>
<dbReference type="InterPro" id="IPR032675">
    <property type="entry name" value="LRR_dom_sf"/>
</dbReference>
<gene>
    <name evidence="1" type="ORF">TIS948_LOCUS8398</name>
</gene>
<comment type="caution">
    <text evidence="1">The sequence shown here is derived from an EMBL/GenBank/DDBJ whole genome shotgun (WGS) entry which is preliminary data.</text>
</comment>
<protein>
    <recommendedName>
        <fullName evidence="3">NAD(P)(+)--arginine ADP-ribosyltransferase</fullName>
    </recommendedName>
</protein>
<dbReference type="PANTHER" id="PTHR24114:SF2">
    <property type="entry name" value="F-BOX DOMAIN-CONTAINING PROTEIN-RELATED"/>
    <property type="match status" value="1"/>
</dbReference>
<dbReference type="InterPro" id="IPR052394">
    <property type="entry name" value="LRR-containing"/>
</dbReference>
<dbReference type="AlphaFoldDB" id="A0A817NUU7"/>
<dbReference type="SMART" id="SM00368">
    <property type="entry name" value="LRR_RI"/>
    <property type="match status" value="4"/>
</dbReference>
<organism evidence="1 2">
    <name type="scientific">Rotaria socialis</name>
    <dbReference type="NCBI Taxonomy" id="392032"/>
    <lineage>
        <taxon>Eukaryota</taxon>
        <taxon>Metazoa</taxon>
        <taxon>Spiralia</taxon>
        <taxon>Gnathifera</taxon>
        <taxon>Rotifera</taxon>
        <taxon>Eurotatoria</taxon>
        <taxon>Bdelloidea</taxon>
        <taxon>Philodinida</taxon>
        <taxon>Philodinidae</taxon>
        <taxon>Rotaria</taxon>
    </lineage>
</organism>
<accession>A0A817NUU7</accession>
<dbReference type="InterPro" id="IPR001611">
    <property type="entry name" value="Leu-rich_rpt"/>
</dbReference>
<dbReference type="SUPFAM" id="SSF56399">
    <property type="entry name" value="ADP-ribosylation"/>
    <property type="match status" value="1"/>
</dbReference>
<dbReference type="SUPFAM" id="SSF52047">
    <property type="entry name" value="RNI-like"/>
    <property type="match status" value="1"/>
</dbReference>
<dbReference type="Gene3D" id="3.80.10.10">
    <property type="entry name" value="Ribonuclease Inhibitor"/>
    <property type="match status" value="2"/>
</dbReference>
<proteinExistence type="predicted"/>
<dbReference type="Pfam" id="PF13516">
    <property type="entry name" value="LRR_6"/>
    <property type="match status" value="4"/>
</dbReference>
<dbReference type="EMBL" id="CAJNXB010001072">
    <property type="protein sequence ID" value="CAF3128507.1"/>
    <property type="molecule type" value="Genomic_DNA"/>
</dbReference>